<dbReference type="InterPro" id="IPR019734">
    <property type="entry name" value="TPR_rpt"/>
</dbReference>
<proteinExistence type="predicted"/>
<sequence length="1298" mass="140052">MRQQTLALAVCAALAAMPGLAAETGNPQSLLIQQGYYWQAKEHPDRAAEAWSKLLNLSPEQPDALYGLGLIDLQQKRLDGARQYLARLQAIKPLPRLALQLEQDIALSPGDKQQLLEKARELSDADERDKAVAVYRQLLDGHQPQGLIAREYYNTLGFSTGGWPEARVGLERLRRERPDDAILDLFLALHLARNSDSRPEGIRALARLSHNPDIGGNADETWRFALQWLGPPSRDQVSLFQQYLQAHPDDAEIRALMDKGIAQGRGGSGWQRDPQVARGLKAIDAGDIAGAEQALQARLKERPNDYDALGGMGIVRQQQKRLGEAESYLIQATRLPGGAQWNAALEDVRYWILLDQAGDAQRAGRQSQARALIDQAIAKNPAEPAGPTALANWQSQAGQLDAAEAGYRQVLARTANYPEALAGLINVLSRAGKSDEALRLIDGLSAADQARLAPTVKIRSLRAIQVAKLAERRGDLAAAQKAYKEALADDPKNPWTRFALARVYLRDGQTQVARDLIDELLKQQPDQPDALYTSTLLSAELGEWTKAQRTLSRIPAAKRSSDMNDMELDIRLHIQTELAVDVAHRGQRQESWALLSRCEPLAGQKPERVAVLASAYAEAGNPQQAVNLMRQVLDHSPSTPDLQLLYAGVLLKADQDAQASEILRDLQGKPMSETASKRYEDLLFLYRIKQADELREKNDLVAAFDMLSPALKQRPNDSQAVSSLARMYAASGNTQKARELYEPLIKADPGNAKLQLGLADVALQGRDFDLAEQSVKKALELEPGVPQTLTASARIYRGMGKTGEAGKLLRKAIEIEDSQRQEIYVAAAPQAATQSANPFVGLPGQRREATALASSNLVPPPINASVVGLGSGLGARDGDTVPTAVGRGTGIAANSVNPFDDPYARESTSRPTLSPAQQALNEIVEDRTGYAVQGLTVRSNNGEKGLSKLTDVEAPFEVSVPVGDNSASMALQITPVSLSSGSPGNSAQARFGASGLDPVGSQTASGLGVAVAYRDKEQGLKADLGVSPMGFIYSTPIGGVSLNRPFDSNSDYRYGVSVSRRAVTDSVTSFAGSRDPRTGDKWGGVTANGVRGELSYDDQKFGAYGYGSAHVLQGNNVESNNRFELGSGIYWYLRNAPDSILTLGLSGSALTYANNQDFFTVGHGGYFSPQTFFALGVPISWSQRTENFTYRVKGSVGVQHIGQDSAEVFPGNSNLQPQATAAGLTGYGSESKTGVGYSLNAAGEYKFGSRFFLGGTLGVDNASDYRQLSGGVYLRYTFENMTGPMALPVSPFGSPYSN</sequence>
<feature type="region of interest" description="Disordered" evidence="8">
    <location>
        <begin position="884"/>
        <end position="915"/>
    </location>
</feature>
<feature type="signal peptide" evidence="9">
    <location>
        <begin position="1"/>
        <end position="21"/>
    </location>
</feature>
<dbReference type="SMART" id="SM00028">
    <property type="entry name" value="TPR"/>
    <property type="match status" value="12"/>
</dbReference>
<evidence type="ECO:0000256" key="8">
    <source>
        <dbReference type="SAM" id="MobiDB-lite"/>
    </source>
</evidence>
<organism evidence="11 12">
    <name type="scientific">Pseudomonas gingeri</name>
    <dbReference type="NCBI Taxonomy" id="117681"/>
    <lineage>
        <taxon>Bacteria</taxon>
        <taxon>Pseudomonadati</taxon>
        <taxon>Pseudomonadota</taxon>
        <taxon>Gammaproteobacteria</taxon>
        <taxon>Pseudomonadales</taxon>
        <taxon>Pseudomonadaceae</taxon>
        <taxon>Pseudomonas</taxon>
    </lineage>
</organism>
<dbReference type="PRINTS" id="PR01441">
    <property type="entry name" value="CELLSNTHASEC"/>
</dbReference>
<dbReference type="UniPathway" id="UPA00694"/>
<dbReference type="GO" id="GO:0006011">
    <property type="term" value="P:UDP-alpha-D-glucose metabolic process"/>
    <property type="evidence" value="ECO:0007669"/>
    <property type="project" value="InterPro"/>
</dbReference>
<dbReference type="InterPro" id="IPR008410">
    <property type="entry name" value="BCSC_C"/>
</dbReference>
<keyword evidence="6" id="KW-0135">Cellulose biosynthesis</keyword>
<name>A0A7Y7WNX6_9PSED</name>
<dbReference type="RefSeq" id="WP_177099514.1">
    <property type="nucleotide sequence ID" value="NZ_JACAQA010000004.1"/>
</dbReference>
<evidence type="ECO:0000256" key="2">
    <source>
        <dbReference type="ARBA" id="ARBA00005186"/>
    </source>
</evidence>
<keyword evidence="5 7" id="KW-0802">TPR repeat</keyword>
<evidence type="ECO:0000313" key="11">
    <source>
        <dbReference type="EMBL" id="NWB84667.1"/>
    </source>
</evidence>
<dbReference type="Pfam" id="PF13432">
    <property type="entry name" value="TPR_16"/>
    <property type="match status" value="3"/>
</dbReference>
<dbReference type="GO" id="GO:0030244">
    <property type="term" value="P:cellulose biosynthetic process"/>
    <property type="evidence" value="ECO:0007669"/>
    <property type="project" value="UniProtKB-KW"/>
</dbReference>
<evidence type="ECO:0000256" key="5">
    <source>
        <dbReference type="ARBA" id="ARBA00022803"/>
    </source>
</evidence>
<dbReference type="SUPFAM" id="SSF48452">
    <property type="entry name" value="TPR-like"/>
    <property type="match status" value="2"/>
</dbReference>
<keyword evidence="4" id="KW-0677">Repeat</keyword>
<feature type="domain" description="Cellulose synthase operon C C-terminal" evidence="10">
    <location>
        <begin position="947"/>
        <end position="1279"/>
    </location>
</feature>
<dbReference type="InterPro" id="IPR051012">
    <property type="entry name" value="CellSynth/LPSAsmb/PSIAsmb"/>
</dbReference>
<dbReference type="Gene3D" id="1.25.40.10">
    <property type="entry name" value="Tetratricopeptide repeat domain"/>
    <property type="match status" value="5"/>
</dbReference>
<protein>
    <submittedName>
        <fullName evidence="11">BCSC C-terminal domain-containing protein</fullName>
    </submittedName>
</protein>
<dbReference type="PANTHER" id="PTHR45586:SF1">
    <property type="entry name" value="LIPOPOLYSACCHARIDE ASSEMBLY PROTEIN B"/>
    <property type="match status" value="1"/>
</dbReference>
<dbReference type="PROSITE" id="PS50005">
    <property type="entry name" value="TPR"/>
    <property type="match status" value="2"/>
</dbReference>
<comment type="function">
    <text evidence="1">Required for maximal bacterial cellulose synthesis.</text>
</comment>
<reference evidence="11 12" key="1">
    <citation type="submission" date="2020-04" db="EMBL/GenBank/DDBJ databases">
        <title>Molecular characterization of pseudomonads from Agaricus bisporus reveal novel blotch 2 pathogens in Western Europe.</title>
        <authorList>
            <person name="Taparia T."/>
            <person name="Krijger M."/>
            <person name="Haynes E."/>
            <person name="Elpinstone J.G."/>
            <person name="Noble R."/>
            <person name="Van Der Wolf J."/>
        </authorList>
    </citation>
    <scope>NUCLEOTIDE SEQUENCE [LARGE SCALE GENOMIC DNA]</scope>
    <source>
        <strain evidence="11 12">G9001</strain>
    </source>
</reference>
<keyword evidence="3 9" id="KW-0732">Signal</keyword>
<dbReference type="PANTHER" id="PTHR45586">
    <property type="entry name" value="TPR REPEAT-CONTAINING PROTEIN PA4667"/>
    <property type="match status" value="1"/>
</dbReference>
<gene>
    <name evidence="11" type="ORF">HX830_07215</name>
</gene>
<comment type="caution">
    <text evidence="11">The sequence shown here is derived from an EMBL/GenBank/DDBJ whole genome shotgun (WGS) entry which is preliminary data.</text>
</comment>
<evidence type="ECO:0000259" key="10">
    <source>
        <dbReference type="Pfam" id="PF05420"/>
    </source>
</evidence>
<dbReference type="Proteomes" id="UP000522864">
    <property type="component" value="Unassembled WGS sequence"/>
</dbReference>
<dbReference type="Pfam" id="PF05420">
    <property type="entry name" value="BCSC_C"/>
    <property type="match status" value="1"/>
</dbReference>
<evidence type="ECO:0000256" key="6">
    <source>
        <dbReference type="ARBA" id="ARBA00022916"/>
    </source>
</evidence>
<dbReference type="Pfam" id="PF13181">
    <property type="entry name" value="TPR_8"/>
    <property type="match status" value="1"/>
</dbReference>
<evidence type="ECO:0000256" key="7">
    <source>
        <dbReference type="PROSITE-ProRule" id="PRU00339"/>
    </source>
</evidence>
<dbReference type="EMBL" id="JACAQA010000004">
    <property type="protein sequence ID" value="NWB84667.1"/>
    <property type="molecule type" value="Genomic_DNA"/>
</dbReference>
<accession>A0A7Y7WNX6</accession>
<evidence type="ECO:0000256" key="1">
    <source>
        <dbReference type="ARBA" id="ARBA00003476"/>
    </source>
</evidence>
<evidence type="ECO:0000256" key="3">
    <source>
        <dbReference type="ARBA" id="ARBA00022729"/>
    </source>
</evidence>
<feature type="chain" id="PRO_5030930305" evidence="9">
    <location>
        <begin position="22"/>
        <end position="1298"/>
    </location>
</feature>
<dbReference type="InterPro" id="IPR011990">
    <property type="entry name" value="TPR-like_helical_dom_sf"/>
</dbReference>
<feature type="repeat" description="TPR" evidence="7">
    <location>
        <begin position="718"/>
        <end position="751"/>
    </location>
</feature>
<comment type="pathway">
    <text evidence="2">Glycan metabolism; bacterial cellulose biosynthesis.</text>
</comment>
<feature type="repeat" description="TPR" evidence="7">
    <location>
        <begin position="752"/>
        <end position="785"/>
    </location>
</feature>
<evidence type="ECO:0000256" key="4">
    <source>
        <dbReference type="ARBA" id="ARBA00022737"/>
    </source>
</evidence>
<evidence type="ECO:0000256" key="9">
    <source>
        <dbReference type="SAM" id="SignalP"/>
    </source>
</evidence>
<dbReference type="Pfam" id="PF14559">
    <property type="entry name" value="TPR_19"/>
    <property type="match status" value="3"/>
</dbReference>
<dbReference type="GO" id="GO:0019867">
    <property type="term" value="C:outer membrane"/>
    <property type="evidence" value="ECO:0007669"/>
    <property type="project" value="InterPro"/>
</dbReference>
<evidence type="ECO:0000313" key="12">
    <source>
        <dbReference type="Proteomes" id="UP000522864"/>
    </source>
</evidence>
<dbReference type="InterPro" id="IPR003921">
    <property type="entry name" value="Cell_synth_C"/>
</dbReference>